<protein>
    <recommendedName>
        <fullName evidence="5">AB hydrolase-1 domain-containing protein</fullName>
    </recommendedName>
</protein>
<reference evidence="3 4" key="2">
    <citation type="journal article" date="2008" name="Nature">
        <title>The Phaeodactylum genome reveals the evolutionary history of diatom genomes.</title>
        <authorList>
            <person name="Bowler C."/>
            <person name="Allen A.E."/>
            <person name="Badger J.H."/>
            <person name="Grimwood J."/>
            <person name="Jabbari K."/>
            <person name="Kuo A."/>
            <person name="Maheswari U."/>
            <person name="Martens C."/>
            <person name="Maumus F."/>
            <person name="Otillar R.P."/>
            <person name="Rayko E."/>
            <person name="Salamov A."/>
            <person name="Vandepoele K."/>
            <person name="Beszteri B."/>
            <person name="Gruber A."/>
            <person name="Heijde M."/>
            <person name="Katinka M."/>
            <person name="Mock T."/>
            <person name="Valentin K."/>
            <person name="Verret F."/>
            <person name="Berges J.A."/>
            <person name="Brownlee C."/>
            <person name="Cadoret J.P."/>
            <person name="Chiovitti A."/>
            <person name="Choi C.J."/>
            <person name="Coesel S."/>
            <person name="De Martino A."/>
            <person name="Detter J.C."/>
            <person name="Durkin C."/>
            <person name="Falciatore A."/>
            <person name="Fournet J."/>
            <person name="Haruta M."/>
            <person name="Huysman M.J."/>
            <person name="Jenkins B.D."/>
            <person name="Jiroutova K."/>
            <person name="Jorgensen R.E."/>
            <person name="Joubert Y."/>
            <person name="Kaplan A."/>
            <person name="Kroger N."/>
            <person name="Kroth P.G."/>
            <person name="La Roche J."/>
            <person name="Lindquist E."/>
            <person name="Lommer M."/>
            <person name="Martin-Jezequel V."/>
            <person name="Lopez P.J."/>
            <person name="Lucas S."/>
            <person name="Mangogna M."/>
            <person name="McGinnis K."/>
            <person name="Medlin L.K."/>
            <person name="Montsant A."/>
            <person name="Oudot-Le Secq M.P."/>
            <person name="Napoli C."/>
            <person name="Obornik M."/>
            <person name="Parker M.S."/>
            <person name="Petit J.L."/>
            <person name="Porcel B.M."/>
            <person name="Poulsen N."/>
            <person name="Robison M."/>
            <person name="Rychlewski L."/>
            <person name="Rynearson T.A."/>
            <person name="Schmutz J."/>
            <person name="Shapiro H."/>
            <person name="Siaut M."/>
            <person name="Stanley M."/>
            <person name="Sussman M.R."/>
            <person name="Taylor A.R."/>
            <person name="Vardi A."/>
            <person name="von Dassow P."/>
            <person name="Vyverman W."/>
            <person name="Willis A."/>
            <person name="Wyrwicz L.S."/>
            <person name="Rokhsar D.S."/>
            <person name="Weissenbach J."/>
            <person name="Armbrust E.V."/>
            <person name="Green B.R."/>
            <person name="Van de Peer Y."/>
            <person name="Grigoriev I.V."/>
        </authorList>
    </citation>
    <scope>NUCLEOTIDE SEQUENCE [LARGE SCALE GENOMIC DNA]</scope>
    <source>
        <strain evidence="3 4">CCMP1335</strain>
    </source>
</reference>
<dbReference type="PaxDb" id="35128-Thaps11205"/>
<evidence type="ECO:0000313" key="3">
    <source>
        <dbReference type="EMBL" id="EED86688.1"/>
    </source>
</evidence>
<dbReference type="KEGG" id="tps:THAPSDRAFT_11205"/>
<dbReference type="EMBL" id="DS999419">
    <property type="protein sequence ID" value="EED86688.1"/>
    <property type="molecule type" value="Genomic_DNA"/>
</dbReference>
<feature type="compositionally biased region" description="Basic and acidic residues" evidence="2">
    <location>
        <begin position="187"/>
        <end position="203"/>
    </location>
</feature>
<gene>
    <name evidence="3" type="ORF">THAPSDRAFT_11205</name>
</gene>
<dbReference type="AlphaFoldDB" id="B8LDC8"/>
<proteinExistence type="predicted"/>
<keyword evidence="4" id="KW-1185">Reference proteome</keyword>
<feature type="region of interest" description="Disordered" evidence="2">
    <location>
        <begin position="178"/>
        <end position="254"/>
    </location>
</feature>
<evidence type="ECO:0000256" key="1">
    <source>
        <dbReference type="SAM" id="Coils"/>
    </source>
</evidence>
<dbReference type="OMA" id="MYENAYF"/>
<feature type="compositionally biased region" description="Basic residues" evidence="2">
    <location>
        <begin position="235"/>
        <end position="246"/>
    </location>
</feature>
<name>B8LDC8_THAPS</name>
<dbReference type="PANTHER" id="PTHR37471">
    <property type="entry name" value="UNNAMED PRODUCT"/>
    <property type="match status" value="1"/>
</dbReference>
<dbReference type="RefSeq" id="XP_002296960.1">
    <property type="nucleotide sequence ID" value="XM_002296924.1"/>
</dbReference>
<dbReference type="GeneID" id="7444319"/>
<organism evidence="3 4">
    <name type="scientific">Thalassiosira pseudonana</name>
    <name type="common">Marine diatom</name>
    <name type="synonym">Cyclotella nana</name>
    <dbReference type="NCBI Taxonomy" id="35128"/>
    <lineage>
        <taxon>Eukaryota</taxon>
        <taxon>Sar</taxon>
        <taxon>Stramenopiles</taxon>
        <taxon>Ochrophyta</taxon>
        <taxon>Bacillariophyta</taxon>
        <taxon>Coscinodiscophyceae</taxon>
        <taxon>Thalassiosirophycidae</taxon>
        <taxon>Thalassiosirales</taxon>
        <taxon>Thalassiosiraceae</taxon>
        <taxon>Thalassiosira</taxon>
    </lineage>
</organism>
<dbReference type="PANTHER" id="PTHR37471:SF1">
    <property type="entry name" value="AB HYDROLASE-1 DOMAIN-CONTAINING PROTEIN"/>
    <property type="match status" value="1"/>
</dbReference>
<evidence type="ECO:0000313" key="4">
    <source>
        <dbReference type="Proteomes" id="UP000001449"/>
    </source>
</evidence>
<feature type="coiled-coil region" evidence="1">
    <location>
        <begin position="363"/>
        <end position="390"/>
    </location>
</feature>
<accession>B8LDC8</accession>
<dbReference type="Proteomes" id="UP000001449">
    <property type="component" value="Unassembled WGS sequence"/>
</dbReference>
<dbReference type="HOGENOM" id="CLU_450961_0_0_1"/>
<reference evidence="3 4" key="1">
    <citation type="journal article" date="2004" name="Science">
        <title>The genome of the diatom Thalassiosira pseudonana: ecology, evolution, and metabolism.</title>
        <authorList>
            <person name="Armbrust E.V."/>
            <person name="Berges J.A."/>
            <person name="Bowler C."/>
            <person name="Green B.R."/>
            <person name="Martinez D."/>
            <person name="Putnam N.H."/>
            <person name="Zhou S."/>
            <person name="Allen A.E."/>
            <person name="Apt K.E."/>
            <person name="Bechner M."/>
            <person name="Brzezinski M.A."/>
            <person name="Chaal B.K."/>
            <person name="Chiovitti A."/>
            <person name="Davis A.K."/>
            <person name="Demarest M.S."/>
            <person name="Detter J.C."/>
            <person name="Glavina T."/>
            <person name="Goodstein D."/>
            <person name="Hadi M.Z."/>
            <person name="Hellsten U."/>
            <person name="Hildebrand M."/>
            <person name="Jenkins B.D."/>
            <person name="Jurka J."/>
            <person name="Kapitonov V.V."/>
            <person name="Kroger N."/>
            <person name="Lau W.W."/>
            <person name="Lane T.W."/>
            <person name="Larimer F.W."/>
            <person name="Lippmeier J.C."/>
            <person name="Lucas S."/>
            <person name="Medina M."/>
            <person name="Montsant A."/>
            <person name="Obornik M."/>
            <person name="Parker M.S."/>
            <person name="Palenik B."/>
            <person name="Pazour G.J."/>
            <person name="Richardson P.M."/>
            <person name="Rynearson T.A."/>
            <person name="Saito M.A."/>
            <person name="Schwartz D.C."/>
            <person name="Thamatrakoln K."/>
            <person name="Valentin K."/>
            <person name="Vardi A."/>
            <person name="Wilkerson F.P."/>
            <person name="Rokhsar D.S."/>
        </authorList>
    </citation>
    <scope>NUCLEOTIDE SEQUENCE [LARGE SCALE GENOMIC DNA]</scope>
    <source>
        <strain evidence="3 4">CCMP1335</strain>
    </source>
</reference>
<dbReference type="InParanoid" id="B8LDC8"/>
<evidence type="ECO:0008006" key="5">
    <source>
        <dbReference type="Google" id="ProtNLM"/>
    </source>
</evidence>
<dbReference type="eggNOG" id="ENOG502S8XM">
    <property type="taxonomic scope" value="Eukaryota"/>
</dbReference>
<keyword evidence="1" id="KW-0175">Coiled coil</keyword>
<evidence type="ECO:0000256" key="2">
    <source>
        <dbReference type="SAM" id="MobiDB-lite"/>
    </source>
</evidence>
<sequence length="606" mass="70411">MTTIRTPTSQPKRYKEVPMPPKSPLVQYFTRKRSSILTTSDLPMEKNAIGYLSPMGIFFTSTMLESDFMNSYLSWLNSLDTLELSLRSAPMLEIGERSELWNYMMDAEDDCVSFISGWFFGESLDKLTRYDVMDFMTWSLFEGRNMEHLTMEEMGQLERFVGDLEYKISVEFYGVKQEEVEDDDGGEERKEGEAKDDKEERDFFLPPSPRRQHLMQNYGSKPPTLPIQLESPTKLKQKQQRPKPNKAFHFQTSREGESHHSYFSNLYESYKDWCSQYYEKLENNFRPVQGIKNYVAEKRERLHDAEQSAVATASHMYENAYFTLIEKGGNMDRRLSQFSHATQSQLADAWNSVWLMKERLQTATDISSRRKALRQQLKSYQQTLTQMRAMATAVPSKQMADLMRKITQCYEALESVERSAMDAFLQVTGFVGTRLMPPEPPRYLKYSADPLMDISSYPLMFHILILAVTDGGLRCVMKMRGFQRLRVGPISYYYHPGKAQSDGRSNDEEETDDVPIVFCHGIGIGVIFYMTLVDELLKLGKPLILPEIPYFHGKNLQGVPVETYRNVTLIDELILNFTTFSANTLRVQWLRLYSWIRFAFAYIVHV</sequence>